<dbReference type="FunFam" id="3.20.20.140:FF:000005">
    <property type="entry name" value="TatD family hydrolase"/>
    <property type="match status" value="1"/>
</dbReference>
<sequence>MNTPIRLIDTHLHLASMQFDGDRSDVVARAFDAGVAALIEIGYDLASSHAAVALANAHPAIFAVVGIQPNHLHDLPADWIEQVRTLASHPKVVAIGEIGLDYYWMKSPPSEQEAAFRAQLALAGELGLPVVIHSRDAMAETIAVLRDAARGPGVMHSFSGDWAAAQACLELGFYLSFSGPLTFPKSTALHEVARQAPSDRILIETDSPYLSPHPHRGQRNEPSRLIYIGQKLAELREQSLAELAPQLWQNALNAFPRLAAALGDGK</sequence>
<dbReference type="Proteomes" id="UP000078287">
    <property type="component" value="Unassembled WGS sequence"/>
</dbReference>
<dbReference type="Pfam" id="PF01026">
    <property type="entry name" value="TatD_DNase"/>
    <property type="match status" value="1"/>
</dbReference>
<keyword evidence="1 3" id="KW-0479">Metal-binding</keyword>
<dbReference type="GO" id="GO:0046872">
    <property type="term" value="F:metal ion binding"/>
    <property type="evidence" value="ECO:0007669"/>
    <property type="project" value="UniProtKB-KW"/>
</dbReference>
<dbReference type="InterPro" id="IPR001130">
    <property type="entry name" value="TatD-like"/>
</dbReference>
<keyword evidence="2 4" id="KW-0378">Hydrolase</keyword>
<dbReference type="GO" id="GO:0004536">
    <property type="term" value="F:DNA nuclease activity"/>
    <property type="evidence" value="ECO:0007669"/>
    <property type="project" value="InterPro"/>
</dbReference>
<dbReference type="AlphaFoldDB" id="A0A178MKF9"/>
<comment type="caution">
    <text evidence="4">The sequence shown here is derived from an EMBL/GenBank/DDBJ whole genome shotgun (WGS) entry which is preliminary data.</text>
</comment>
<dbReference type="Gene3D" id="3.20.20.140">
    <property type="entry name" value="Metal-dependent hydrolases"/>
    <property type="match status" value="1"/>
</dbReference>
<dbReference type="RefSeq" id="WP_066782781.1">
    <property type="nucleotide sequence ID" value="NZ_LWQS01000030.1"/>
</dbReference>
<feature type="binding site" evidence="3">
    <location>
        <position position="156"/>
    </location>
    <ligand>
        <name>a divalent metal cation</name>
        <dbReference type="ChEBI" id="CHEBI:60240"/>
        <label>2</label>
    </ligand>
</feature>
<feature type="binding site" evidence="3">
    <location>
        <position position="133"/>
    </location>
    <ligand>
        <name>a divalent metal cation</name>
        <dbReference type="ChEBI" id="CHEBI:60240"/>
        <label>2</label>
    </ligand>
</feature>
<dbReference type="GO" id="GO:0005829">
    <property type="term" value="C:cytosol"/>
    <property type="evidence" value="ECO:0007669"/>
    <property type="project" value="TreeGrafter"/>
</dbReference>
<evidence type="ECO:0000313" key="4">
    <source>
        <dbReference type="EMBL" id="OAN48598.1"/>
    </source>
</evidence>
<evidence type="ECO:0000256" key="1">
    <source>
        <dbReference type="ARBA" id="ARBA00022723"/>
    </source>
</evidence>
<feature type="binding site" evidence="3">
    <location>
        <position position="13"/>
    </location>
    <ligand>
        <name>a divalent metal cation</name>
        <dbReference type="ChEBI" id="CHEBI:60240"/>
        <label>1</label>
    </ligand>
</feature>
<dbReference type="EMBL" id="LWQS01000030">
    <property type="protein sequence ID" value="OAN48598.1"/>
    <property type="molecule type" value="Genomic_DNA"/>
</dbReference>
<reference evidence="4 5" key="1">
    <citation type="submission" date="2016-04" db="EMBL/GenBank/DDBJ databases">
        <title>Chloroflexus islandicus sp. nov., a thermophilic filamentous anoxygenic phototrophic bacterium from geyser Strokkur (Iceland).</title>
        <authorList>
            <person name="Gaisin V.A."/>
            <person name="Kalashnikov A.M."/>
            <person name="Sukhacheva M.V."/>
            <person name="Grouzdev D.S."/>
            <person name="Ivanov T.M."/>
            <person name="Kuznetsov B."/>
            <person name="Gorlenko V.M."/>
        </authorList>
    </citation>
    <scope>NUCLEOTIDE SEQUENCE [LARGE SCALE GENOMIC DNA]</scope>
    <source>
        <strain evidence="5">isl-2</strain>
    </source>
</reference>
<evidence type="ECO:0000256" key="3">
    <source>
        <dbReference type="PIRSR" id="PIRSR005902-1"/>
    </source>
</evidence>
<dbReference type="SUPFAM" id="SSF51556">
    <property type="entry name" value="Metallo-dependent hydrolases"/>
    <property type="match status" value="1"/>
</dbReference>
<dbReference type="PANTHER" id="PTHR46124:SF2">
    <property type="entry name" value="D-AMINOACYL-TRNA DEACYLASE"/>
    <property type="match status" value="1"/>
</dbReference>
<dbReference type="InterPro" id="IPR015991">
    <property type="entry name" value="TatD/YcfH-like"/>
</dbReference>
<proteinExistence type="predicted"/>
<accession>A0A178MKF9</accession>
<feature type="binding site" evidence="3">
    <location>
        <position position="97"/>
    </location>
    <ligand>
        <name>a divalent metal cation</name>
        <dbReference type="ChEBI" id="CHEBI:60240"/>
        <label>1</label>
    </ligand>
</feature>
<organism evidence="4 5">
    <name type="scientific">Chloroflexus islandicus</name>
    <dbReference type="NCBI Taxonomy" id="1707952"/>
    <lineage>
        <taxon>Bacteria</taxon>
        <taxon>Bacillati</taxon>
        <taxon>Chloroflexota</taxon>
        <taxon>Chloroflexia</taxon>
        <taxon>Chloroflexales</taxon>
        <taxon>Chloroflexineae</taxon>
        <taxon>Chloroflexaceae</taxon>
        <taxon>Chloroflexus</taxon>
    </lineage>
</organism>
<feature type="binding site" evidence="3">
    <location>
        <position position="11"/>
    </location>
    <ligand>
        <name>a divalent metal cation</name>
        <dbReference type="ChEBI" id="CHEBI:60240"/>
        <label>1</label>
    </ligand>
</feature>
<feature type="binding site" evidence="3">
    <location>
        <position position="206"/>
    </location>
    <ligand>
        <name>a divalent metal cation</name>
        <dbReference type="ChEBI" id="CHEBI:60240"/>
        <label>1</label>
    </ligand>
</feature>
<dbReference type="CDD" id="cd01310">
    <property type="entry name" value="TatD_DNAse"/>
    <property type="match status" value="1"/>
</dbReference>
<evidence type="ECO:0000256" key="2">
    <source>
        <dbReference type="ARBA" id="ARBA00022801"/>
    </source>
</evidence>
<dbReference type="PIRSF" id="PIRSF005902">
    <property type="entry name" value="DNase_TatD"/>
    <property type="match status" value="1"/>
</dbReference>
<dbReference type="NCBIfam" id="TIGR00010">
    <property type="entry name" value="YchF/TatD family DNA exonuclease"/>
    <property type="match status" value="1"/>
</dbReference>
<dbReference type="STRING" id="1707952.A6A03_07440"/>
<name>A0A178MKF9_9CHLR</name>
<evidence type="ECO:0000313" key="5">
    <source>
        <dbReference type="Proteomes" id="UP000078287"/>
    </source>
</evidence>
<keyword evidence="5" id="KW-1185">Reference proteome</keyword>
<protein>
    <submittedName>
        <fullName evidence="4">Hydrolase TatD</fullName>
    </submittedName>
</protein>
<gene>
    <name evidence="4" type="ORF">A6A03_07440</name>
</gene>
<dbReference type="PANTHER" id="PTHR46124">
    <property type="entry name" value="D-AMINOACYL-TRNA DEACYLASE"/>
    <property type="match status" value="1"/>
</dbReference>
<dbReference type="InterPro" id="IPR032466">
    <property type="entry name" value="Metal_Hydrolase"/>
</dbReference>
<dbReference type="OrthoDB" id="9810005at2"/>
<dbReference type="GO" id="GO:0016788">
    <property type="term" value="F:hydrolase activity, acting on ester bonds"/>
    <property type="evidence" value="ECO:0007669"/>
    <property type="project" value="InterPro"/>
</dbReference>